<feature type="domain" description="BON" evidence="3">
    <location>
        <begin position="155"/>
        <end position="222"/>
    </location>
</feature>
<feature type="domain" description="CBS" evidence="4">
    <location>
        <begin position="7"/>
        <end position="63"/>
    </location>
</feature>
<evidence type="ECO:0000259" key="3">
    <source>
        <dbReference type="PROSITE" id="PS50914"/>
    </source>
</evidence>
<evidence type="ECO:0000256" key="1">
    <source>
        <dbReference type="ARBA" id="ARBA00023122"/>
    </source>
</evidence>
<dbReference type="InterPro" id="IPR007055">
    <property type="entry name" value="BON_dom"/>
</dbReference>
<dbReference type="SMART" id="SM00116">
    <property type="entry name" value="CBS"/>
    <property type="match status" value="2"/>
</dbReference>
<keyword evidence="1 2" id="KW-0129">CBS domain</keyword>
<dbReference type="OrthoDB" id="9783590at2"/>
<dbReference type="Gene3D" id="3.10.580.10">
    <property type="entry name" value="CBS-domain"/>
    <property type="match status" value="1"/>
</dbReference>
<dbReference type="InterPro" id="IPR051257">
    <property type="entry name" value="Diverse_CBS-Domain"/>
</dbReference>
<gene>
    <name evidence="5" type="primary">hrp1_4</name>
    <name evidence="5" type="ORF">CI1B_45750</name>
</gene>
<dbReference type="PIRSF" id="PIRSF036990">
    <property type="entry name" value="UCP036990_CBS_BON"/>
    <property type="match status" value="1"/>
</dbReference>
<evidence type="ECO:0000256" key="2">
    <source>
        <dbReference type="PROSITE-ProRule" id="PRU00703"/>
    </source>
</evidence>
<dbReference type="SUPFAM" id="SSF54631">
    <property type="entry name" value="CBS-domain pair"/>
    <property type="match status" value="1"/>
</dbReference>
<keyword evidence="6" id="KW-1185">Reference proteome</keyword>
<dbReference type="CDD" id="cd04586">
    <property type="entry name" value="CBS_pair_BON_assoc"/>
    <property type="match status" value="1"/>
</dbReference>
<proteinExistence type="predicted"/>
<comment type="caution">
    <text evidence="5">The sequence shown here is derived from an EMBL/GenBank/DDBJ whole genome shotgun (WGS) entry which is preliminary data.</text>
</comment>
<name>A0A508TEV5_9BRAD</name>
<dbReference type="Pfam" id="PF00571">
    <property type="entry name" value="CBS"/>
    <property type="match status" value="2"/>
</dbReference>
<dbReference type="PROSITE" id="PS51371">
    <property type="entry name" value="CBS"/>
    <property type="match status" value="2"/>
</dbReference>
<dbReference type="EMBL" id="CAADFC020000016">
    <property type="protein sequence ID" value="VIO72926.1"/>
    <property type="molecule type" value="Genomic_DNA"/>
</dbReference>
<evidence type="ECO:0000259" key="4">
    <source>
        <dbReference type="PROSITE" id="PS51371"/>
    </source>
</evidence>
<dbReference type="AlphaFoldDB" id="A0A508TEV5"/>
<dbReference type="RefSeq" id="WP_139861708.1">
    <property type="nucleotide sequence ID" value="NZ_CAADFC020000016.1"/>
</dbReference>
<dbReference type="PANTHER" id="PTHR43080">
    <property type="entry name" value="CBS DOMAIN-CONTAINING PROTEIN CBSX3, MITOCHONDRIAL"/>
    <property type="match status" value="1"/>
</dbReference>
<dbReference type="Proteomes" id="UP000328092">
    <property type="component" value="Unassembled WGS sequence"/>
</dbReference>
<protein>
    <submittedName>
        <fullName evidence="5">Hypoxic response protein 1</fullName>
    </submittedName>
</protein>
<accession>A0A508TEV5</accession>
<dbReference type="InterPro" id="IPR046342">
    <property type="entry name" value="CBS_dom_sf"/>
</dbReference>
<feature type="domain" description="CBS" evidence="4">
    <location>
        <begin position="94"/>
        <end position="149"/>
    </location>
</feature>
<sequence>MQARDVMICSVISVGPDIPVQIAANAMVRNCVSALPVIDIYAKLVGIVSEGDLIRRVEIDTDRHPPGVGEAPMSSDSLAMDFVKSHARRVSDVMTREVVTAQPETPLREIANLMEKHNIKRVPIVQGEQLVGIVSRANLLQVLARANDNTEWVESDRALHQRFVESIRNQPWASRPFNVIVKDRRADLWGFVHSVDEKTAVRVAAEATPGIESVSDHLGIAPQGSET</sequence>
<reference evidence="5" key="1">
    <citation type="submission" date="2019-02" db="EMBL/GenBank/DDBJ databases">
        <authorList>
            <person name="Pothier F.J."/>
        </authorList>
    </citation>
    <scope>NUCLEOTIDE SEQUENCE</scope>
    <source>
        <strain evidence="5">CI-1B</strain>
    </source>
</reference>
<evidence type="ECO:0000313" key="5">
    <source>
        <dbReference type="EMBL" id="VIO72926.1"/>
    </source>
</evidence>
<dbReference type="InterPro" id="IPR000644">
    <property type="entry name" value="CBS_dom"/>
</dbReference>
<dbReference type="PROSITE" id="PS50914">
    <property type="entry name" value="BON"/>
    <property type="match status" value="1"/>
</dbReference>
<evidence type="ECO:0000313" key="6">
    <source>
        <dbReference type="Proteomes" id="UP000328092"/>
    </source>
</evidence>
<dbReference type="Pfam" id="PF04972">
    <property type="entry name" value="BON"/>
    <property type="match status" value="1"/>
</dbReference>
<organism evidence="5 6">
    <name type="scientific">Bradyrhizobium ivorense</name>
    <dbReference type="NCBI Taxonomy" id="2511166"/>
    <lineage>
        <taxon>Bacteria</taxon>
        <taxon>Pseudomonadati</taxon>
        <taxon>Pseudomonadota</taxon>
        <taxon>Alphaproteobacteria</taxon>
        <taxon>Hyphomicrobiales</taxon>
        <taxon>Nitrobacteraceae</taxon>
        <taxon>Bradyrhizobium</taxon>
    </lineage>
</organism>
<dbReference type="InterPro" id="IPR017080">
    <property type="entry name" value="UCP036990_CBS_BON"/>
</dbReference>
<dbReference type="PANTHER" id="PTHR43080:SF26">
    <property type="entry name" value="REGULATORY PROTEIN"/>
    <property type="match status" value="1"/>
</dbReference>